<dbReference type="Pfam" id="PF00023">
    <property type="entry name" value="Ank"/>
    <property type="match status" value="2"/>
</dbReference>
<dbReference type="Pfam" id="PF12796">
    <property type="entry name" value="Ank_2"/>
    <property type="match status" value="2"/>
</dbReference>
<dbReference type="EMBL" id="JAUEDM010000004">
    <property type="protein sequence ID" value="KAK3318800.1"/>
    <property type="molecule type" value="Genomic_DNA"/>
</dbReference>
<feature type="repeat" description="ANK" evidence="1">
    <location>
        <begin position="702"/>
        <end position="734"/>
    </location>
</feature>
<gene>
    <name evidence="2" type="ORF">B0H66DRAFT_476844</name>
</gene>
<keyword evidence="1" id="KW-0040">ANK repeat</keyword>
<keyword evidence="3" id="KW-1185">Reference proteome</keyword>
<dbReference type="PROSITE" id="PS50088">
    <property type="entry name" value="ANK_REPEAT"/>
    <property type="match status" value="4"/>
</dbReference>
<evidence type="ECO:0000313" key="2">
    <source>
        <dbReference type="EMBL" id="KAK3318800.1"/>
    </source>
</evidence>
<comment type="caution">
    <text evidence="2">The sequence shown here is derived from an EMBL/GenBank/DDBJ whole genome shotgun (WGS) entry which is preliminary data.</text>
</comment>
<feature type="repeat" description="ANK" evidence="1">
    <location>
        <begin position="735"/>
        <end position="767"/>
    </location>
</feature>
<proteinExistence type="predicted"/>
<dbReference type="AlphaFoldDB" id="A0AAE0M4J6"/>
<dbReference type="Proteomes" id="UP001283341">
    <property type="component" value="Unassembled WGS sequence"/>
</dbReference>
<dbReference type="InterPro" id="IPR002110">
    <property type="entry name" value="Ankyrin_rpt"/>
</dbReference>
<dbReference type="InterPro" id="IPR052391">
    <property type="entry name" value="E3_Ligase-Neurotoxin"/>
</dbReference>
<organism evidence="2 3">
    <name type="scientific">Apodospora peruviana</name>
    <dbReference type="NCBI Taxonomy" id="516989"/>
    <lineage>
        <taxon>Eukaryota</taxon>
        <taxon>Fungi</taxon>
        <taxon>Dikarya</taxon>
        <taxon>Ascomycota</taxon>
        <taxon>Pezizomycotina</taxon>
        <taxon>Sordariomycetes</taxon>
        <taxon>Sordariomycetidae</taxon>
        <taxon>Sordariales</taxon>
        <taxon>Lasiosphaeriaceae</taxon>
        <taxon>Apodospora</taxon>
    </lineage>
</organism>
<accession>A0AAE0M4J6</accession>
<feature type="repeat" description="ANK" evidence="1">
    <location>
        <begin position="119"/>
        <end position="147"/>
    </location>
</feature>
<dbReference type="SUPFAM" id="SSF48403">
    <property type="entry name" value="Ankyrin repeat"/>
    <property type="match status" value="2"/>
</dbReference>
<dbReference type="SMART" id="SM00248">
    <property type="entry name" value="ANK"/>
    <property type="match status" value="12"/>
</dbReference>
<name>A0AAE0M4J6_9PEZI</name>
<protein>
    <submittedName>
        <fullName evidence="2">Ankyrin repeat-containing domain protein</fullName>
    </submittedName>
</protein>
<dbReference type="PROSITE" id="PS50297">
    <property type="entry name" value="ANK_REP_REGION"/>
    <property type="match status" value="4"/>
</dbReference>
<reference evidence="2" key="1">
    <citation type="journal article" date="2023" name="Mol. Phylogenet. Evol.">
        <title>Genome-scale phylogeny and comparative genomics of the fungal order Sordariales.</title>
        <authorList>
            <person name="Hensen N."/>
            <person name="Bonometti L."/>
            <person name="Westerberg I."/>
            <person name="Brannstrom I.O."/>
            <person name="Guillou S."/>
            <person name="Cros-Aarteil S."/>
            <person name="Calhoun S."/>
            <person name="Haridas S."/>
            <person name="Kuo A."/>
            <person name="Mondo S."/>
            <person name="Pangilinan J."/>
            <person name="Riley R."/>
            <person name="LaButti K."/>
            <person name="Andreopoulos B."/>
            <person name="Lipzen A."/>
            <person name="Chen C."/>
            <person name="Yan M."/>
            <person name="Daum C."/>
            <person name="Ng V."/>
            <person name="Clum A."/>
            <person name="Steindorff A."/>
            <person name="Ohm R.A."/>
            <person name="Martin F."/>
            <person name="Silar P."/>
            <person name="Natvig D.O."/>
            <person name="Lalanne C."/>
            <person name="Gautier V."/>
            <person name="Ament-Velasquez S.L."/>
            <person name="Kruys A."/>
            <person name="Hutchinson M.I."/>
            <person name="Powell A.J."/>
            <person name="Barry K."/>
            <person name="Miller A.N."/>
            <person name="Grigoriev I.V."/>
            <person name="Debuchy R."/>
            <person name="Gladieux P."/>
            <person name="Hiltunen Thoren M."/>
            <person name="Johannesson H."/>
        </authorList>
    </citation>
    <scope>NUCLEOTIDE SEQUENCE</scope>
    <source>
        <strain evidence="2">CBS 118394</strain>
    </source>
</reference>
<dbReference type="PANTHER" id="PTHR24133:SF40">
    <property type="entry name" value="ANKYRIN REPEAT DOMAIN 44"/>
    <property type="match status" value="1"/>
</dbReference>
<evidence type="ECO:0000256" key="1">
    <source>
        <dbReference type="PROSITE-ProRule" id="PRU00023"/>
    </source>
</evidence>
<feature type="repeat" description="ANK" evidence="1">
    <location>
        <begin position="435"/>
        <end position="467"/>
    </location>
</feature>
<dbReference type="InterPro" id="IPR036770">
    <property type="entry name" value="Ankyrin_rpt-contain_sf"/>
</dbReference>
<sequence>MASFRSLPAELVLEIAGWLIDERWNLSALSRTTRFCHSHLRSLLYSHHGRAAVTWAVTKGDLDVLKTAIFHAKENKYILLNTSYVWKPPIGDWNMDRNYPGFESLDVDEVYPGRQCGMPLHVACIIGDNRIVACLLDNGAEMDVPSHRLCRCLYLDDQLGEYYGDDEALDIPKWLPLHHAICYNHPDTALLLLERGAPLYVSSSGPSRGRYSVTALQSAAAKGLVPVVRHLKERYHNLKAQSAEPGSVKSTVDHIFGYDPKSADLYGNTAMHYVSLCYDFEAASSIIRDLQDLGLFVDERGGRRDATPILLACCMGNFSAARAFLPAGADMEAILEEDVTEDNPYVGPYGDSTCLDNALYARFAGITKKHRQEPEWKKERYELIQDLIRNGVDVEEVPGDGDATPLGIAAERGLSDELELLLEVGGASVDGMSESGKTALMAAAQHHRIAAVQILLKAGADVNAMTDFGATAIEFAVVFARSYLWGPFDNTMEVLLKLLLEHGARVGIPTDNLDLGSGPYCGLVLGHGVSQPRLHQYIHLSFLTRTIMTPSEPSEMKDTVIDVLFNNSTEANIPKECWQSTVKEVFGLSTPAEPVDLGVCRKLGRFAARLGYVFDDQTLDSIISSILLTDIPEDIDSLFALGDGERVVTLTGVLTKPALLTVAMMRRWYLGGRNGGRNRERVVGKLLESVKDVKGIVGLLKNKGTLLHLACHGGHVDHVKTLLDRGCDLHAMTTQAITPLGQAVIEGDSSIVQLLLNRGADPYLVNKNPNLLSTLKAGVQNELGVLPGQRLARVVVEMVASLDWFKPDYLDEPSSFEIVGLLYFRLYQDKCAN</sequence>
<dbReference type="PANTHER" id="PTHR24133">
    <property type="entry name" value="ANKYRIN DOMAIN-CONTAINING"/>
    <property type="match status" value="1"/>
</dbReference>
<dbReference type="Gene3D" id="1.25.40.20">
    <property type="entry name" value="Ankyrin repeat-containing domain"/>
    <property type="match status" value="4"/>
</dbReference>
<evidence type="ECO:0000313" key="3">
    <source>
        <dbReference type="Proteomes" id="UP001283341"/>
    </source>
</evidence>
<reference evidence="2" key="2">
    <citation type="submission" date="2023-06" db="EMBL/GenBank/DDBJ databases">
        <authorList>
            <consortium name="Lawrence Berkeley National Laboratory"/>
            <person name="Haridas S."/>
            <person name="Hensen N."/>
            <person name="Bonometti L."/>
            <person name="Westerberg I."/>
            <person name="Brannstrom I.O."/>
            <person name="Guillou S."/>
            <person name="Cros-Aarteil S."/>
            <person name="Calhoun S."/>
            <person name="Kuo A."/>
            <person name="Mondo S."/>
            <person name="Pangilinan J."/>
            <person name="Riley R."/>
            <person name="Labutti K."/>
            <person name="Andreopoulos B."/>
            <person name="Lipzen A."/>
            <person name="Chen C."/>
            <person name="Yanf M."/>
            <person name="Daum C."/>
            <person name="Ng V."/>
            <person name="Clum A."/>
            <person name="Steindorff A."/>
            <person name="Ohm R."/>
            <person name="Martin F."/>
            <person name="Silar P."/>
            <person name="Natvig D."/>
            <person name="Lalanne C."/>
            <person name="Gautier V."/>
            <person name="Ament-Velasquez S.L."/>
            <person name="Kruys A."/>
            <person name="Hutchinson M.I."/>
            <person name="Powell A.J."/>
            <person name="Barry K."/>
            <person name="Miller A.N."/>
            <person name="Grigoriev I.V."/>
            <person name="Debuchy R."/>
            <person name="Gladieux P."/>
            <person name="Thoren M.H."/>
            <person name="Johannesson H."/>
        </authorList>
    </citation>
    <scope>NUCLEOTIDE SEQUENCE</scope>
    <source>
        <strain evidence="2">CBS 118394</strain>
    </source>
</reference>